<proteinExistence type="predicted"/>
<feature type="region of interest" description="Disordered" evidence="1">
    <location>
        <begin position="72"/>
        <end position="95"/>
    </location>
</feature>
<dbReference type="EMBL" id="JBJQND010000008">
    <property type="protein sequence ID" value="KAL3869683.1"/>
    <property type="molecule type" value="Genomic_DNA"/>
</dbReference>
<feature type="compositionally biased region" description="Acidic residues" evidence="1">
    <location>
        <begin position="73"/>
        <end position="83"/>
    </location>
</feature>
<reference evidence="2 3" key="1">
    <citation type="submission" date="2024-11" db="EMBL/GenBank/DDBJ databases">
        <title>Chromosome-level genome assembly of the freshwater bivalve Anodonta woodiana.</title>
        <authorList>
            <person name="Chen X."/>
        </authorList>
    </citation>
    <scope>NUCLEOTIDE SEQUENCE [LARGE SCALE GENOMIC DNA]</scope>
    <source>
        <strain evidence="2">MN2024</strain>
        <tissue evidence="2">Gills</tissue>
    </source>
</reference>
<keyword evidence="3" id="KW-1185">Reference proteome</keyword>
<evidence type="ECO:0000256" key="1">
    <source>
        <dbReference type="SAM" id="MobiDB-lite"/>
    </source>
</evidence>
<organism evidence="2 3">
    <name type="scientific">Sinanodonta woodiana</name>
    <name type="common">Chinese pond mussel</name>
    <name type="synonym">Anodonta woodiana</name>
    <dbReference type="NCBI Taxonomy" id="1069815"/>
    <lineage>
        <taxon>Eukaryota</taxon>
        <taxon>Metazoa</taxon>
        <taxon>Spiralia</taxon>
        <taxon>Lophotrochozoa</taxon>
        <taxon>Mollusca</taxon>
        <taxon>Bivalvia</taxon>
        <taxon>Autobranchia</taxon>
        <taxon>Heteroconchia</taxon>
        <taxon>Palaeoheterodonta</taxon>
        <taxon>Unionida</taxon>
        <taxon>Unionoidea</taxon>
        <taxon>Unionidae</taxon>
        <taxon>Unioninae</taxon>
        <taxon>Sinanodonta</taxon>
    </lineage>
</organism>
<comment type="caution">
    <text evidence="2">The sequence shown here is derived from an EMBL/GenBank/DDBJ whole genome shotgun (WGS) entry which is preliminary data.</text>
</comment>
<dbReference type="AlphaFoldDB" id="A0ABD3WAA9"/>
<sequence>MMANIISSISMDSTPEFKCQNVDVLPGWNNLQARRRRNALGHIFLDQGLPLTAAFSSERLDNRKQYLIVRVDDSDDGADNSQEEQEHLWRQTVRQGRRNGESNIFSYAEKAQTTK</sequence>
<protein>
    <submittedName>
        <fullName evidence="2">Uncharacterized protein</fullName>
    </submittedName>
</protein>
<dbReference type="Proteomes" id="UP001634394">
    <property type="component" value="Unassembled WGS sequence"/>
</dbReference>
<accession>A0ABD3WAA9</accession>
<evidence type="ECO:0000313" key="3">
    <source>
        <dbReference type="Proteomes" id="UP001634394"/>
    </source>
</evidence>
<name>A0ABD3WAA9_SINWO</name>
<evidence type="ECO:0000313" key="2">
    <source>
        <dbReference type="EMBL" id="KAL3869683.1"/>
    </source>
</evidence>
<gene>
    <name evidence="2" type="ORF">ACJMK2_042345</name>
</gene>